<evidence type="ECO:0000313" key="2">
    <source>
        <dbReference type="EMBL" id="KUM49973.1"/>
    </source>
</evidence>
<keyword evidence="1" id="KW-0732">Signal</keyword>
<comment type="caution">
    <text evidence="2">The sequence shown here is derived from an EMBL/GenBank/DDBJ whole genome shotgun (WGS) entry which is preliminary data.</text>
</comment>
<feature type="signal peptide" evidence="1">
    <location>
        <begin position="1"/>
        <end position="20"/>
    </location>
</feature>
<gene>
    <name evidence="2" type="ORF">ABT39_MTgene3201</name>
</gene>
<dbReference type="AlphaFoldDB" id="A0A117NII4"/>
<name>A0A117NII4_PICGL</name>
<sequence length="108" mass="12310">MCAIILTTTITIATLMVSKAKFWKMHLELNPKNCKQESKNNNLLGVDMGKEIESTSDVDEKKIPHNTIVQKEVSLSSLRHKEEKEMTKLFHIKIQVKKNKVDALFNSG</sequence>
<evidence type="ECO:0000256" key="1">
    <source>
        <dbReference type="SAM" id="SignalP"/>
    </source>
</evidence>
<proteinExistence type="predicted"/>
<organism evidence="2">
    <name type="scientific">Picea glauca</name>
    <name type="common">White spruce</name>
    <name type="synonym">Pinus glauca</name>
    <dbReference type="NCBI Taxonomy" id="3330"/>
    <lineage>
        <taxon>Eukaryota</taxon>
        <taxon>Viridiplantae</taxon>
        <taxon>Streptophyta</taxon>
        <taxon>Embryophyta</taxon>
        <taxon>Tracheophyta</taxon>
        <taxon>Spermatophyta</taxon>
        <taxon>Pinopsida</taxon>
        <taxon>Pinidae</taxon>
        <taxon>Conifers I</taxon>
        <taxon>Pinales</taxon>
        <taxon>Pinaceae</taxon>
        <taxon>Picea</taxon>
    </lineage>
</organism>
<geneLocation type="mitochondrion" evidence="2"/>
<protein>
    <recommendedName>
        <fullName evidence="3">Transmembrane protein</fullName>
    </recommendedName>
</protein>
<accession>A0A117NII4</accession>
<keyword evidence="2" id="KW-0496">Mitochondrion</keyword>
<feature type="chain" id="PRO_5007152069" description="Transmembrane protein" evidence="1">
    <location>
        <begin position="21"/>
        <end position="108"/>
    </location>
</feature>
<dbReference type="EMBL" id="LKAM01000002">
    <property type="protein sequence ID" value="KUM49973.1"/>
    <property type="molecule type" value="Genomic_DNA"/>
</dbReference>
<evidence type="ECO:0008006" key="3">
    <source>
        <dbReference type="Google" id="ProtNLM"/>
    </source>
</evidence>
<reference evidence="2" key="1">
    <citation type="journal article" date="2015" name="Genome Biol. Evol.">
        <title>Organellar Genomes of White Spruce (Picea glauca): Assembly and Annotation.</title>
        <authorList>
            <person name="Jackman S.D."/>
            <person name="Warren R.L."/>
            <person name="Gibb E.A."/>
            <person name="Vandervalk B.P."/>
            <person name="Mohamadi H."/>
            <person name="Chu J."/>
            <person name="Raymond A."/>
            <person name="Pleasance S."/>
            <person name="Coope R."/>
            <person name="Wildung M.R."/>
            <person name="Ritland C.E."/>
            <person name="Bousquet J."/>
            <person name="Jones S.J."/>
            <person name="Bohlmann J."/>
            <person name="Birol I."/>
        </authorList>
    </citation>
    <scope>NUCLEOTIDE SEQUENCE [LARGE SCALE GENOMIC DNA]</scope>
    <source>
        <tissue evidence="2">Flushing bud</tissue>
    </source>
</reference>